<organism evidence="1 2">
    <name type="scientific">Dendrolimus kikuchii</name>
    <dbReference type="NCBI Taxonomy" id="765133"/>
    <lineage>
        <taxon>Eukaryota</taxon>
        <taxon>Metazoa</taxon>
        <taxon>Ecdysozoa</taxon>
        <taxon>Arthropoda</taxon>
        <taxon>Hexapoda</taxon>
        <taxon>Insecta</taxon>
        <taxon>Pterygota</taxon>
        <taxon>Neoptera</taxon>
        <taxon>Endopterygota</taxon>
        <taxon>Lepidoptera</taxon>
        <taxon>Glossata</taxon>
        <taxon>Ditrysia</taxon>
        <taxon>Bombycoidea</taxon>
        <taxon>Lasiocampidae</taxon>
        <taxon>Dendrolimus</taxon>
    </lineage>
</organism>
<sequence length="280" mass="33652">MDVCVYVTAVSEENAHGQESLNNDSVHSDLNTIEKGNEADPSEKHSAVWTNDATSTLLKLYESKLEMLETPKKKTRIWQAISDKLKEHSIEMTPDQVRWKINALTKKYKQCINSGQHEKFKYFKEMDNIYAQYNVDCDSYLTEMQHQRNDFSKPQNIKMNTKQYSESKAMIELRKIRFARRMESDRSQGKIQLERQWLQYLQRQEDLKLWRDDIYEKNLKLKEEELELKKRELELMESLECKKIELLEREHKFILQNDREKCELLKQVLCKKNQEQYLKN</sequence>
<dbReference type="Proteomes" id="UP000824533">
    <property type="component" value="Linkage Group LG06"/>
</dbReference>
<proteinExistence type="predicted"/>
<accession>A0ACC1D8Y5</accession>
<dbReference type="EMBL" id="CM034392">
    <property type="protein sequence ID" value="KAJ0180378.1"/>
    <property type="molecule type" value="Genomic_DNA"/>
</dbReference>
<name>A0ACC1D8Y5_9NEOP</name>
<gene>
    <name evidence="1" type="ORF">K1T71_003782</name>
</gene>
<comment type="caution">
    <text evidence="1">The sequence shown here is derived from an EMBL/GenBank/DDBJ whole genome shotgun (WGS) entry which is preliminary data.</text>
</comment>
<evidence type="ECO:0000313" key="1">
    <source>
        <dbReference type="EMBL" id="KAJ0180378.1"/>
    </source>
</evidence>
<reference evidence="1 2" key="1">
    <citation type="journal article" date="2021" name="Front. Genet.">
        <title>Chromosome-Level Genome Assembly Reveals Significant Gene Expansion in the Toll and IMD Signaling Pathways of Dendrolimus kikuchii.</title>
        <authorList>
            <person name="Zhou J."/>
            <person name="Wu P."/>
            <person name="Xiong Z."/>
            <person name="Liu N."/>
            <person name="Zhao N."/>
            <person name="Ji M."/>
            <person name="Qiu Y."/>
            <person name="Yang B."/>
        </authorList>
    </citation>
    <scope>NUCLEOTIDE SEQUENCE [LARGE SCALE GENOMIC DNA]</scope>
    <source>
        <strain evidence="1">Ann1</strain>
    </source>
</reference>
<protein>
    <submittedName>
        <fullName evidence="1">Uncharacterized protein</fullName>
    </submittedName>
</protein>
<keyword evidence="2" id="KW-1185">Reference proteome</keyword>
<evidence type="ECO:0000313" key="2">
    <source>
        <dbReference type="Proteomes" id="UP000824533"/>
    </source>
</evidence>